<gene>
    <name evidence="1" type="ORF">AKO1_006829</name>
</gene>
<organism evidence="1 2">
    <name type="scientific">Acrasis kona</name>
    <dbReference type="NCBI Taxonomy" id="1008807"/>
    <lineage>
        <taxon>Eukaryota</taxon>
        <taxon>Discoba</taxon>
        <taxon>Heterolobosea</taxon>
        <taxon>Tetramitia</taxon>
        <taxon>Eutetramitia</taxon>
        <taxon>Acrasidae</taxon>
        <taxon>Acrasis</taxon>
    </lineage>
</organism>
<evidence type="ECO:0000313" key="1">
    <source>
        <dbReference type="EMBL" id="KAL0480559.1"/>
    </source>
</evidence>
<protein>
    <submittedName>
        <fullName evidence="1">Uncharacterized protein</fullName>
    </submittedName>
</protein>
<accession>A0AAW2YU08</accession>
<dbReference type="AlphaFoldDB" id="A0AAW2YU08"/>
<sequence length="125" mass="14885">MKFIKVKGDDTNELKEMLNIYNQYKHTNPNTFQNLIPTRQHALIRVMLSIDMRQEEIIIPFELYKNMPVILISLRQYRDICLRARLSYLIEQEFDEDAIKALVQFHKQKSAHDKDMISNMGSNKI</sequence>
<reference evidence="1 2" key="1">
    <citation type="submission" date="2024-03" db="EMBL/GenBank/DDBJ databases">
        <title>The Acrasis kona genome and developmental transcriptomes reveal deep origins of eukaryotic multicellular pathways.</title>
        <authorList>
            <person name="Sheikh S."/>
            <person name="Fu C.-J."/>
            <person name="Brown M.W."/>
            <person name="Baldauf S.L."/>
        </authorList>
    </citation>
    <scope>NUCLEOTIDE SEQUENCE [LARGE SCALE GENOMIC DNA]</scope>
    <source>
        <strain evidence="1 2">ATCC MYA-3509</strain>
    </source>
</reference>
<dbReference type="Proteomes" id="UP001431209">
    <property type="component" value="Unassembled WGS sequence"/>
</dbReference>
<evidence type="ECO:0000313" key="2">
    <source>
        <dbReference type="Proteomes" id="UP001431209"/>
    </source>
</evidence>
<dbReference type="EMBL" id="JAOPGA020000668">
    <property type="protein sequence ID" value="KAL0480559.1"/>
    <property type="molecule type" value="Genomic_DNA"/>
</dbReference>
<comment type="caution">
    <text evidence="1">The sequence shown here is derived from an EMBL/GenBank/DDBJ whole genome shotgun (WGS) entry which is preliminary data.</text>
</comment>
<name>A0AAW2YU08_9EUKA</name>
<keyword evidence="2" id="KW-1185">Reference proteome</keyword>
<proteinExistence type="predicted"/>